<evidence type="ECO:0000256" key="1">
    <source>
        <dbReference type="ARBA" id="ARBA00008987"/>
    </source>
</evidence>
<keyword evidence="6 10" id="KW-0676">Redox-active center</keyword>
<feature type="active site" description="Nucleophile" evidence="9">
    <location>
        <position position="33"/>
    </location>
</feature>
<dbReference type="InterPro" id="IPR013766">
    <property type="entry name" value="Thioredoxin_domain"/>
</dbReference>
<evidence type="ECO:0000256" key="9">
    <source>
        <dbReference type="PIRSR" id="PIRSR000077-1"/>
    </source>
</evidence>
<dbReference type="EMBL" id="VUMO01000002">
    <property type="protein sequence ID" value="MSS19253.1"/>
    <property type="molecule type" value="Genomic_DNA"/>
</dbReference>
<dbReference type="GO" id="GO:0005829">
    <property type="term" value="C:cytosol"/>
    <property type="evidence" value="ECO:0007669"/>
    <property type="project" value="TreeGrafter"/>
</dbReference>
<comment type="similarity">
    <text evidence="1 8">Belongs to the thioredoxin family.</text>
</comment>
<dbReference type="PRINTS" id="PR00421">
    <property type="entry name" value="THIOREDOXIN"/>
</dbReference>
<dbReference type="InterPro" id="IPR017937">
    <property type="entry name" value="Thioredoxin_CS"/>
</dbReference>
<dbReference type="PROSITE" id="PS51352">
    <property type="entry name" value="THIOREDOXIN_2"/>
    <property type="match status" value="1"/>
</dbReference>
<dbReference type="PIRSF" id="PIRSF000077">
    <property type="entry name" value="Thioredoxin"/>
    <property type="match status" value="1"/>
</dbReference>
<evidence type="ECO:0000313" key="12">
    <source>
        <dbReference type="EMBL" id="MSS19253.1"/>
    </source>
</evidence>
<evidence type="ECO:0000256" key="4">
    <source>
        <dbReference type="ARBA" id="ARBA00022982"/>
    </source>
</evidence>
<evidence type="ECO:0000256" key="6">
    <source>
        <dbReference type="ARBA" id="ARBA00023284"/>
    </source>
</evidence>
<dbReference type="CDD" id="cd02947">
    <property type="entry name" value="TRX_family"/>
    <property type="match status" value="1"/>
</dbReference>
<dbReference type="GO" id="GO:0015035">
    <property type="term" value="F:protein-disulfide reductase activity"/>
    <property type="evidence" value="ECO:0007669"/>
    <property type="project" value="UniProtKB-UniRule"/>
</dbReference>
<dbReference type="FunFam" id="3.40.30.10:FF:000001">
    <property type="entry name" value="Thioredoxin"/>
    <property type="match status" value="1"/>
</dbReference>
<organism evidence="12 13">
    <name type="scientific">Pseudoramibacter porci</name>
    <dbReference type="NCBI Taxonomy" id="2606631"/>
    <lineage>
        <taxon>Bacteria</taxon>
        <taxon>Bacillati</taxon>
        <taxon>Bacillota</taxon>
        <taxon>Clostridia</taxon>
        <taxon>Eubacteriales</taxon>
        <taxon>Eubacteriaceae</taxon>
        <taxon>Pseudoramibacter</taxon>
    </lineage>
</organism>
<dbReference type="Proteomes" id="UP000461754">
    <property type="component" value="Unassembled WGS sequence"/>
</dbReference>
<dbReference type="AlphaFoldDB" id="A0A7X2T9X4"/>
<keyword evidence="4" id="KW-0249">Electron transport</keyword>
<gene>
    <name evidence="12" type="primary">trxA</name>
    <name evidence="12" type="ORF">FYJ52_02350</name>
</gene>
<evidence type="ECO:0000256" key="10">
    <source>
        <dbReference type="PIRSR" id="PIRSR000077-4"/>
    </source>
</evidence>
<evidence type="ECO:0000256" key="7">
    <source>
        <dbReference type="NCBIfam" id="TIGR01068"/>
    </source>
</evidence>
<sequence>MATQFTEANFEQEVLQSDVPVVVDFYADWCGPCKMMSPVVEKLADTYAGRVKIGKLNTDEAQSLAAKYGVMSIPNIVFFKNGEVVDRQVGAVPQSVLEEKIKNL</sequence>
<feature type="active site" description="Nucleophile" evidence="9">
    <location>
        <position position="30"/>
    </location>
</feature>
<name>A0A7X2T9X4_9FIRM</name>
<evidence type="ECO:0000256" key="3">
    <source>
        <dbReference type="ARBA" id="ARBA00022448"/>
    </source>
</evidence>
<evidence type="ECO:0000256" key="2">
    <source>
        <dbReference type="ARBA" id="ARBA00020570"/>
    </source>
</evidence>
<dbReference type="SUPFAM" id="SSF52833">
    <property type="entry name" value="Thioredoxin-like"/>
    <property type="match status" value="1"/>
</dbReference>
<evidence type="ECO:0000256" key="5">
    <source>
        <dbReference type="ARBA" id="ARBA00023157"/>
    </source>
</evidence>
<comment type="caution">
    <text evidence="12">The sequence shown here is derived from an EMBL/GenBank/DDBJ whole genome shotgun (WGS) entry which is preliminary data.</text>
</comment>
<feature type="disulfide bond" description="Redox-active" evidence="10">
    <location>
        <begin position="30"/>
        <end position="33"/>
    </location>
</feature>
<accession>A0A7X2T9X4</accession>
<dbReference type="PROSITE" id="PS00194">
    <property type="entry name" value="THIOREDOXIN_1"/>
    <property type="match status" value="1"/>
</dbReference>
<evidence type="ECO:0000259" key="11">
    <source>
        <dbReference type="PROSITE" id="PS51352"/>
    </source>
</evidence>
<dbReference type="InterPro" id="IPR005746">
    <property type="entry name" value="Thioredoxin"/>
</dbReference>
<feature type="site" description="Contributes to redox potential value" evidence="9">
    <location>
        <position position="31"/>
    </location>
</feature>
<proteinExistence type="inferred from homology"/>
<evidence type="ECO:0000313" key="13">
    <source>
        <dbReference type="Proteomes" id="UP000461754"/>
    </source>
</evidence>
<feature type="site" description="Deprotonates C-terminal active site Cys" evidence="9">
    <location>
        <position position="24"/>
    </location>
</feature>
<protein>
    <recommendedName>
        <fullName evidence="2 7">Thioredoxin</fullName>
    </recommendedName>
</protein>
<reference evidence="12 13" key="1">
    <citation type="submission" date="2019-08" db="EMBL/GenBank/DDBJ databases">
        <title>In-depth cultivation of the pig gut microbiome towards novel bacterial diversity and tailored functional studies.</title>
        <authorList>
            <person name="Wylensek D."/>
            <person name="Hitch T.C.A."/>
            <person name="Clavel T."/>
        </authorList>
    </citation>
    <scope>NUCLEOTIDE SEQUENCE [LARGE SCALE GENOMIC DNA]</scope>
    <source>
        <strain evidence="12 13">RF-744-FAT-4</strain>
    </source>
</reference>
<feature type="site" description="Contributes to redox potential value" evidence="9">
    <location>
        <position position="32"/>
    </location>
</feature>
<dbReference type="PANTHER" id="PTHR45663:SF11">
    <property type="entry name" value="GEO12009P1"/>
    <property type="match status" value="1"/>
</dbReference>
<dbReference type="Pfam" id="PF00085">
    <property type="entry name" value="Thioredoxin"/>
    <property type="match status" value="1"/>
</dbReference>
<dbReference type="GO" id="GO:0045454">
    <property type="term" value="P:cell redox homeostasis"/>
    <property type="evidence" value="ECO:0007669"/>
    <property type="project" value="TreeGrafter"/>
</dbReference>
<keyword evidence="5 10" id="KW-1015">Disulfide bond</keyword>
<dbReference type="InterPro" id="IPR036249">
    <property type="entry name" value="Thioredoxin-like_sf"/>
</dbReference>
<keyword evidence="3" id="KW-0813">Transport</keyword>
<evidence type="ECO:0000256" key="8">
    <source>
        <dbReference type="PIRNR" id="PIRNR000077"/>
    </source>
</evidence>
<dbReference type="NCBIfam" id="TIGR01068">
    <property type="entry name" value="thioredoxin"/>
    <property type="match status" value="1"/>
</dbReference>
<keyword evidence="13" id="KW-1185">Reference proteome</keyword>
<feature type="domain" description="Thioredoxin" evidence="11">
    <location>
        <begin position="1"/>
        <end position="104"/>
    </location>
</feature>
<dbReference type="PANTHER" id="PTHR45663">
    <property type="entry name" value="GEO12009P1"/>
    <property type="match status" value="1"/>
</dbReference>
<dbReference type="Gene3D" id="3.40.30.10">
    <property type="entry name" value="Glutaredoxin"/>
    <property type="match status" value="1"/>
</dbReference>